<dbReference type="STRING" id="2718.CHUV0807_0155"/>
<dbReference type="Pfam" id="PF04263">
    <property type="entry name" value="TPK_catalytic"/>
    <property type="match status" value="1"/>
</dbReference>
<dbReference type="CDD" id="cd07995">
    <property type="entry name" value="TPK"/>
    <property type="match status" value="1"/>
</dbReference>
<keyword evidence="2" id="KW-0547">Nucleotide-binding</keyword>
<keyword evidence="3 7" id="KW-0418">Kinase</keyword>
<gene>
    <name evidence="7" type="primary">thiN</name>
    <name evidence="7" type="ORF">HMPREF0198_0878</name>
</gene>
<evidence type="ECO:0000256" key="5">
    <source>
        <dbReference type="NCBIfam" id="TIGR01378"/>
    </source>
</evidence>
<dbReference type="Proteomes" id="UP000004870">
    <property type="component" value="Unassembled WGS sequence"/>
</dbReference>
<organism evidence="7 8">
    <name type="scientific">Cardiobacterium hominis (strain ATCC 15826 / DSM 8339 / NCTC 10426 / 6573)</name>
    <dbReference type="NCBI Taxonomy" id="638300"/>
    <lineage>
        <taxon>Bacteria</taxon>
        <taxon>Pseudomonadati</taxon>
        <taxon>Pseudomonadota</taxon>
        <taxon>Gammaproteobacteria</taxon>
        <taxon>Cardiobacteriales</taxon>
        <taxon>Cardiobacteriaceae</taxon>
        <taxon>Cardiobacterium</taxon>
    </lineage>
</organism>
<proteinExistence type="predicted"/>
<dbReference type="InterPro" id="IPR007371">
    <property type="entry name" value="TPK_catalytic"/>
</dbReference>
<evidence type="ECO:0000256" key="3">
    <source>
        <dbReference type="ARBA" id="ARBA00022777"/>
    </source>
</evidence>
<reference evidence="7 8" key="1">
    <citation type="submission" date="2009-08" db="EMBL/GenBank/DDBJ databases">
        <authorList>
            <person name="Qin X."/>
            <person name="Bachman B."/>
            <person name="Battles P."/>
            <person name="Bell A."/>
            <person name="Bess C."/>
            <person name="Bickham C."/>
            <person name="Chaboub L."/>
            <person name="Chen D."/>
            <person name="Coyle M."/>
            <person name="Deiros D.R."/>
            <person name="Dinh H."/>
            <person name="Forbes L."/>
            <person name="Fowler G."/>
            <person name="Francisco L."/>
            <person name="Fu Q."/>
            <person name="Gubbala S."/>
            <person name="Hale W."/>
            <person name="Han Y."/>
            <person name="Hemphill L."/>
            <person name="Highlander S.K."/>
            <person name="Hirani K."/>
            <person name="Hogues M."/>
            <person name="Jackson L."/>
            <person name="Jakkamsetti A."/>
            <person name="Javaid M."/>
            <person name="Jiang H."/>
            <person name="Korchina V."/>
            <person name="Kovar C."/>
            <person name="Lara F."/>
            <person name="Lee S."/>
            <person name="Mata R."/>
            <person name="Mathew T."/>
            <person name="Moen C."/>
            <person name="Morales K."/>
            <person name="Munidasa M."/>
            <person name="Nazareth L."/>
            <person name="Ngo R."/>
            <person name="Nguyen L."/>
            <person name="Okwuonu G."/>
            <person name="Ongeri F."/>
            <person name="Patil S."/>
            <person name="Petrosino J."/>
            <person name="Pham C."/>
            <person name="Pham P."/>
            <person name="Pu L.-L."/>
            <person name="Puazo M."/>
            <person name="Raj R."/>
            <person name="Reid J."/>
            <person name="Rouhana J."/>
            <person name="Saada N."/>
            <person name="Shang Y."/>
            <person name="Simmons D."/>
            <person name="Thornton R."/>
            <person name="Warren J."/>
            <person name="Weissenberger G."/>
            <person name="Zhang J."/>
            <person name="Zhang L."/>
            <person name="Zhou C."/>
            <person name="Zhu D."/>
            <person name="Muzny D."/>
            <person name="Worley K."/>
            <person name="Gibbs R."/>
        </authorList>
    </citation>
    <scope>NUCLEOTIDE SEQUENCE [LARGE SCALE GENOMIC DNA]</scope>
    <source>
        <strain evidence="8">ATCC 15826 / DSM 8339 / NCTC 10426 / 6573</strain>
    </source>
</reference>
<dbReference type="GO" id="GO:0006772">
    <property type="term" value="P:thiamine metabolic process"/>
    <property type="evidence" value="ECO:0007669"/>
    <property type="project" value="UniProtKB-UniRule"/>
</dbReference>
<dbReference type="Gene3D" id="3.40.50.10240">
    <property type="entry name" value="Thiamin pyrophosphokinase, catalytic domain"/>
    <property type="match status" value="1"/>
</dbReference>
<dbReference type="SUPFAM" id="SSF63999">
    <property type="entry name" value="Thiamin pyrophosphokinase, catalytic domain"/>
    <property type="match status" value="1"/>
</dbReference>
<accession>C8N8Q1</accession>
<evidence type="ECO:0000313" key="7">
    <source>
        <dbReference type="EMBL" id="EEV89011.1"/>
    </source>
</evidence>
<sequence length="250" mass="26934">MSPNCAVFRGGCQKAGRGCETVAFFEATAFSRVYQEREGMMGETVWLLLAGDFVRPSRMPRADEVVIAVDGGMRHAAALGVVPQWWLGDFDSSDALDATSPRLSFPVEKDETDFELALAFVRARWPQAHLWVLGADGDEADHGFANLWVLPRFGLPTLLLGRNGTRAFASGAAAWQLCGQPGDKVSVFALSPLQGLRYQGLRWRADGLALPPFVALAARNALAAEAATVRWQSGDGVVFTPPGVTVVWAG</sequence>
<dbReference type="InterPro" id="IPR053149">
    <property type="entry name" value="TPK"/>
</dbReference>
<dbReference type="EC" id="2.7.6.2" evidence="5"/>
<dbReference type="HOGENOM" id="CLU_1109836_0_0_6"/>
<dbReference type="NCBIfam" id="TIGR01378">
    <property type="entry name" value="thi_PPkinase"/>
    <property type="match status" value="1"/>
</dbReference>
<dbReference type="InterPro" id="IPR036759">
    <property type="entry name" value="TPK_catalytic_sf"/>
</dbReference>
<dbReference type="GO" id="GO:0016301">
    <property type="term" value="F:kinase activity"/>
    <property type="evidence" value="ECO:0007669"/>
    <property type="project" value="UniProtKB-KW"/>
</dbReference>
<evidence type="ECO:0000313" key="8">
    <source>
        <dbReference type="Proteomes" id="UP000004870"/>
    </source>
</evidence>
<dbReference type="GO" id="GO:0005524">
    <property type="term" value="F:ATP binding"/>
    <property type="evidence" value="ECO:0007669"/>
    <property type="project" value="UniProtKB-KW"/>
</dbReference>
<evidence type="ECO:0000259" key="6">
    <source>
        <dbReference type="Pfam" id="PF04263"/>
    </source>
</evidence>
<evidence type="ECO:0000256" key="1">
    <source>
        <dbReference type="ARBA" id="ARBA00022679"/>
    </source>
</evidence>
<dbReference type="InterPro" id="IPR006282">
    <property type="entry name" value="Thi_PPkinase"/>
</dbReference>
<dbReference type="EMBL" id="ACKY01000042">
    <property type="protein sequence ID" value="EEV89011.1"/>
    <property type="molecule type" value="Genomic_DNA"/>
</dbReference>
<dbReference type="AlphaFoldDB" id="C8N8Q1"/>
<name>C8N8Q1_CARH6</name>
<protein>
    <recommendedName>
        <fullName evidence="5">Thiamine diphosphokinase</fullName>
        <ecNumber evidence="5">2.7.6.2</ecNumber>
    </recommendedName>
</protein>
<comment type="caution">
    <text evidence="7">The sequence shown here is derived from an EMBL/GenBank/DDBJ whole genome shotgun (WGS) entry which is preliminary data.</text>
</comment>
<dbReference type="PANTHER" id="PTHR41299:SF1">
    <property type="entry name" value="THIAMINE PYROPHOSPHOKINASE"/>
    <property type="match status" value="1"/>
</dbReference>
<dbReference type="GO" id="GO:0009229">
    <property type="term" value="P:thiamine diphosphate biosynthetic process"/>
    <property type="evidence" value="ECO:0007669"/>
    <property type="project" value="InterPro"/>
</dbReference>
<keyword evidence="1 7" id="KW-0808">Transferase</keyword>
<feature type="domain" description="Thiamin pyrophosphokinase catalytic" evidence="6">
    <location>
        <begin position="63"/>
        <end position="151"/>
    </location>
</feature>
<dbReference type="GO" id="GO:0004788">
    <property type="term" value="F:thiamine diphosphokinase activity"/>
    <property type="evidence" value="ECO:0007669"/>
    <property type="project" value="UniProtKB-UniRule"/>
</dbReference>
<keyword evidence="8" id="KW-1185">Reference proteome</keyword>
<keyword evidence="4" id="KW-0067">ATP-binding</keyword>
<evidence type="ECO:0000256" key="4">
    <source>
        <dbReference type="ARBA" id="ARBA00022840"/>
    </source>
</evidence>
<dbReference type="PANTHER" id="PTHR41299">
    <property type="entry name" value="THIAMINE PYROPHOSPHOKINASE"/>
    <property type="match status" value="1"/>
</dbReference>
<evidence type="ECO:0000256" key="2">
    <source>
        <dbReference type="ARBA" id="ARBA00022741"/>
    </source>
</evidence>